<accession>A0A9C9EN95</accession>
<dbReference type="Proteomes" id="UP000885826">
    <property type="component" value="Unassembled WGS sequence"/>
</dbReference>
<gene>
    <name evidence="1" type="ORF">ENI34_07380</name>
</gene>
<dbReference type="AlphaFoldDB" id="A0A9C9EN95"/>
<name>A0A9C9EN95_UNCW3</name>
<dbReference type="EMBL" id="DRIG01000079">
    <property type="protein sequence ID" value="HEC78947.1"/>
    <property type="molecule type" value="Genomic_DNA"/>
</dbReference>
<protein>
    <submittedName>
        <fullName evidence="1">Ribonuclease Y</fullName>
    </submittedName>
</protein>
<reference evidence="1" key="1">
    <citation type="journal article" date="2020" name="mSystems">
        <title>Genome- and Community-Level Interaction Insights into Carbon Utilization and Element Cycling Functions of Hydrothermarchaeota in Hydrothermal Sediment.</title>
        <authorList>
            <person name="Zhou Z."/>
            <person name="Liu Y."/>
            <person name="Xu W."/>
            <person name="Pan J."/>
            <person name="Luo Z.H."/>
            <person name="Li M."/>
        </authorList>
    </citation>
    <scope>NUCLEOTIDE SEQUENCE</scope>
    <source>
        <strain evidence="1">HyVt-388</strain>
    </source>
</reference>
<proteinExistence type="predicted"/>
<feature type="non-terminal residue" evidence="1">
    <location>
        <position position="1"/>
    </location>
</feature>
<organism evidence="1 2">
    <name type="scientific">candidate division WOR-3 bacterium</name>
    <dbReference type="NCBI Taxonomy" id="2052148"/>
    <lineage>
        <taxon>Bacteria</taxon>
        <taxon>Bacteria division WOR-3</taxon>
    </lineage>
</organism>
<sequence length="57" mass="6575">IQAGREIRVMVQPEKISDLEAESLAQEVARRIEKETQYPGQIKVTLIREKRVVEIAK</sequence>
<comment type="caution">
    <text evidence="1">The sequence shown here is derived from an EMBL/GenBank/DDBJ whole genome shotgun (WGS) entry which is preliminary data.</text>
</comment>
<evidence type="ECO:0000313" key="2">
    <source>
        <dbReference type="Proteomes" id="UP000885826"/>
    </source>
</evidence>
<evidence type="ECO:0000313" key="1">
    <source>
        <dbReference type="EMBL" id="HEC78947.1"/>
    </source>
</evidence>